<dbReference type="Proteomes" id="UP000805193">
    <property type="component" value="Unassembled WGS sequence"/>
</dbReference>
<gene>
    <name evidence="1" type="ORF">HPB47_023926</name>
</gene>
<organism evidence="1 2">
    <name type="scientific">Ixodes persulcatus</name>
    <name type="common">Taiga tick</name>
    <dbReference type="NCBI Taxonomy" id="34615"/>
    <lineage>
        <taxon>Eukaryota</taxon>
        <taxon>Metazoa</taxon>
        <taxon>Ecdysozoa</taxon>
        <taxon>Arthropoda</taxon>
        <taxon>Chelicerata</taxon>
        <taxon>Arachnida</taxon>
        <taxon>Acari</taxon>
        <taxon>Parasitiformes</taxon>
        <taxon>Ixodida</taxon>
        <taxon>Ixodoidea</taxon>
        <taxon>Ixodidae</taxon>
        <taxon>Ixodinae</taxon>
        <taxon>Ixodes</taxon>
    </lineage>
</organism>
<keyword evidence="2" id="KW-1185">Reference proteome</keyword>
<sequence>MLCRAEVPVAFRDVLLQLKNGILDYRGTAHTRTVLALDLKRAFGNVSHDTILEGLARARCGRCTCKYVIATIGIGDQRSGIILLTGRGTPQRLVLSPGVFNIAMAGLPSILNNISRIRPSLYADDITVWVESGSDGEIQNALQIAADATQEYARTAGLSCAADKSELLLICCMAKIKIDEEITV</sequence>
<evidence type="ECO:0000313" key="1">
    <source>
        <dbReference type="EMBL" id="KAG0429136.1"/>
    </source>
</evidence>
<name>A0AC60Q7X0_IXOPE</name>
<dbReference type="EMBL" id="JABSTQ010009442">
    <property type="protein sequence ID" value="KAG0429136.1"/>
    <property type="molecule type" value="Genomic_DNA"/>
</dbReference>
<comment type="caution">
    <text evidence="1">The sequence shown here is derived from an EMBL/GenBank/DDBJ whole genome shotgun (WGS) entry which is preliminary data.</text>
</comment>
<reference evidence="1 2" key="1">
    <citation type="journal article" date="2020" name="Cell">
        <title>Large-Scale Comparative Analyses of Tick Genomes Elucidate Their Genetic Diversity and Vector Capacities.</title>
        <authorList>
            <consortium name="Tick Genome and Microbiome Consortium (TIGMIC)"/>
            <person name="Jia N."/>
            <person name="Wang J."/>
            <person name="Shi W."/>
            <person name="Du L."/>
            <person name="Sun Y."/>
            <person name="Zhan W."/>
            <person name="Jiang J.F."/>
            <person name="Wang Q."/>
            <person name="Zhang B."/>
            <person name="Ji P."/>
            <person name="Bell-Sakyi L."/>
            <person name="Cui X.M."/>
            <person name="Yuan T.T."/>
            <person name="Jiang B.G."/>
            <person name="Yang W.F."/>
            <person name="Lam T.T."/>
            <person name="Chang Q.C."/>
            <person name="Ding S.J."/>
            <person name="Wang X.J."/>
            <person name="Zhu J.G."/>
            <person name="Ruan X.D."/>
            <person name="Zhao L."/>
            <person name="Wei J.T."/>
            <person name="Ye R.Z."/>
            <person name="Que T.C."/>
            <person name="Du C.H."/>
            <person name="Zhou Y.H."/>
            <person name="Cheng J.X."/>
            <person name="Dai P.F."/>
            <person name="Guo W.B."/>
            <person name="Han X.H."/>
            <person name="Huang E.J."/>
            <person name="Li L.F."/>
            <person name="Wei W."/>
            <person name="Gao Y.C."/>
            <person name="Liu J.Z."/>
            <person name="Shao H.Z."/>
            <person name="Wang X."/>
            <person name="Wang C.C."/>
            <person name="Yang T.C."/>
            <person name="Huo Q.B."/>
            <person name="Li W."/>
            <person name="Chen H.Y."/>
            <person name="Chen S.E."/>
            <person name="Zhou L.G."/>
            <person name="Ni X.B."/>
            <person name="Tian J.H."/>
            <person name="Sheng Y."/>
            <person name="Liu T."/>
            <person name="Pan Y.S."/>
            <person name="Xia L.Y."/>
            <person name="Li J."/>
            <person name="Zhao F."/>
            <person name="Cao W.C."/>
        </authorList>
    </citation>
    <scope>NUCLEOTIDE SEQUENCE [LARGE SCALE GENOMIC DNA]</scope>
    <source>
        <strain evidence="1">Iper-2018</strain>
    </source>
</reference>
<protein>
    <submittedName>
        <fullName evidence="1">Uncharacterized protein</fullName>
    </submittedName>
</protein>
<evidence type="ECO:0000313" key="2">
    <source>
        <dbReference type="Proteomes" id="UP000805193"/>
    </source>
</evidence>
<accession>A0AC60Q7X0</accession>
<proteinExistence type="predicted"/>